<evidence type="ECO:0000313" key="2">
    <source>
        <dbReference type="EMBL" id="KAK2820983.1"/>
    </source>
</evidence>
<proteinExistence type="predicted"/>
<name>A0AA88LLK7_CHASR</name>
<feature type="domain" description="Dynein heavy chain hydrolytic ATP-binding dynein motor region" evidence="1">
    <location>
        <begin position="236"/>
        <end position="318"/>
    </location>
</feature>
<dbReference type="Pfam" id="PF12774">
    <property type="entry name" value="AAA_6"/>
    <property type="match status" value="1"/>
</dbReference>
<dbReference type="PANTHER" id="PTHR45703:SF4">
    <property type="entry name" value="DYNEIN AXONEMAL HEAVY CHAIN 17"/>
    <property type="match status" value="1"/>
</dbReference>
<dbReference type="GO" id="GO:0007018">
    <property type="term" value="P:microtubule-based movement"/>
    <property type="evidence" value="ECO:0007669"/>
    <property type="project" value="InterPro"/>
</dbReference>
<dbReference type="EMBL" id="JAUPFM010000019">
    <property type="protein sequence ID" value="KAK2820983.1"/>
    <property type="molecule type" value="Genomic_DNA"/>
</dbReference>
<reference evidence="2" key="1">
    <citation type="submission" date="2023-07" db="EMBL/GenBank/DDBJ databases">
        <title>Chromosome-level Genome Assembly of Striped Snakehead (Channa striata).</title>
        <authorList>
            <person name="Liu H."/>
        </authorList>
    </citation>
    <scope>NUCLEOTIDE SEQUENCE</scope>
    <source>
        <strain evidence="2">Gz</strain>
        <tissue evidence="2">Muscle</tissue>
    </source>
</reference>
<organism evidence="2 3">
    <name type="scientific">Channa striata</name>
    <name type="common">Snakehead murrel</name>
    <name type="synonym">Ophicephalus striatus</name>
    <dbReference type="NCBI Taxonomy" id="64152"/>
    <lineage>
        <taxon>Eukaryota</taxon>
        <taxon>Metazoa</taxon>
        <taxon>Chordata</taxon>
        <taxon>Craniata</taxon>
        <taxon>Vertebrata</taxon>
        <taxon>Euteleostomi</taxon>
        <taxon>Actinopterygii</taxon>
        <taxon>Neopterygii</taxon>
        <taxon>Teleostei</taxon>
        <taxon>Neoteleostei</taxon>
        <taxon>Acanthomorphata</taxon>
        <taxon>Anabantaria</taxon>
        <taxon>Anabantiformes</taxon>
        <taxon>Channoidei</taxon>
        <taxon>Channidae</taxon>
        <taxon>Channa</taxon>
    </lineage>
</organism>
<accession>A0AA88LLK7</accession>
<dbReference type="GO" id="GO:0051959">
    <property type="term" value="F:dynein light intermediate chain binding"/>
    <property type="evidence" value="ECO:0007669"/>
    <property type="project" value="InterPro"/>
</dbReference>
<evidence type="ECO:0000313" key="3">
    <source>
        <dbReference type="Proteomes" id="UP001187415"/>
    </source>
</evidence>
<gene>
    <name evidence="2" type="ORF">Q5P01_023942</name>
</gene>
<dbReference type="GO" id="GO:0045505">
    <property type="term" value="F:dynein intermediate chain binding"/>
    <property type="evidence" value="ECO:0007669"/>
    <property type="project" value="InterPro"/>
</dbReference>
<keyword evidence="3" id="KW-1185">Reference proteome</keyword>
<dbReference type="Gene3D" id="3.40.50.300">
    <property type="entry name" value="P-loop containing nucleotide triphosphate hydrolases"/>
    <property type="match status" value="2"/>
</dbReference>
<dbReference type="InterPro" id="IPR027417">
    <property type="entry name" value="P-loop_NTPase"/>
</dbReference>
<dbReference type="GO" id="GO:0030286">
    <property type="term" value="C:dynein complex"/>
    <property type="evidence" value="ECO:0007669"/>
    <property type="project" value="InterPro"/>
</dbReference>
<dbReference type="InterPro" id="IPR026983">
    <property type="entry name" value="DHC"/>
</dbReference>
<dbReference type="Proteomes" id="UP001187415">
    <property type="component" value="Unassembled WGS sequence"/>
</dbReference>
<dbReference type="AlphaFoldDB" id="A0AA88LLK7"/>
<evidence type="ECO:0000259" key="1">
    <source>
        <dbReference type="Pfam" id="PF12774"/>
    </source>
</evidence>
<dbReference type="InterPro" id="IPR035699">
    <property type="entry name" value="AAA_6"/>
</dbReference>
<sequence length="438" mass="50376">MHSVLSVELPLVQGQLRDIDDQLRKAEETLAWNSQVVVDDEKEAGPATLDKLVNGDYGWWGIMLRFDNEHPYQMLDAFHQQVLEREAVIASLVESASLFEVIIPEYKQLWQCSALSIMSKNLDQNLFDREPLGMQVQNEHHHRTPVPLQRIDVELFKTLEDNQVQLQNLMSSKYFQDEVSAQRSKLSVANSVIFIWFRDSRRFEGICADFKELADAMHYMANVVEATNKPGVFHKLQDIQSRIVTDDMPVFMELTGQLFPALDIPIRRDLDFEKHVKESILNLELQAVDYFVLKVVQLEKLLVVRHSVFVMENTGTGKGEVLTLDSNERIPLNPNMTLAFEISHLHTTTPATVSRAGIFYINEADLGRNPSVCSWIDRREVQLEKANLILLSDLYLPLCLDAVRYRFKKIVAIPEQSMVQNFCYLLECLLSPEKKKTL</sequence>
<protein>
    <recommendedName>
        <fullName evidence="1">Dynein heavy chain hydrolytic ATP-binding dynein motor region domain-containing protein</fullName>
    </recommendedName>
</protein>
<dbReference type="PANTHER" id="PTHR45703">
    <property type="entry name" value="DYNEIN HEAVY CHAIN"/>
    <property type="match status" value="1"/>
</dbReference>
<dbReference type="GO" id="GO:0005524">
    <property type="term" value="F:ATP binding"/>
    <property type="evidence" value="ECO:0007669"/>
    <property type="project" value="InterPro"/>
</dbReference>
<comment type="caution">
    <text evidence="2">The sequence shown here is derived from an EMBL/GenBank/DDBJ whole genome shotgun (WGS) entry which is preliminary data.</text>
</comment>